<gene>
    <name evidence="7" type="primary">RRS1</name>
    <name evidence="7" type="ORF">FJT64_010375</name>
</gene>
<dbReference type="EMBL" id="VIIS01001874">
    <property type="protein sequence ID" value="KAF0291518.1"/>
    <property type="molecule type" value="Genomic_DNA"/>
</dbReference>
<dbReference type="Proteomes" id="UP000440578">
    <property type="component" value="Unassembled WGS sequence"/>
</dbReference>
<reference evidence="7 8" key="1">
    <citation type="submission" date="2019-07" db="EMBL/GenBank/DDBJ databases">
        <title>Draft genome assembly of a fouling barnacle, Amphibalanus amphitrite (Darwin, 1854): The first reference genome for Thecostraca.</title>
        <authorList>
            <person name="Kim W."/>
        </authorList>
    </citation>
    <scope>NUCLEOTIDE SEQUENCE [LARGE SCALE GENOMIC DNA]</scope>
    <source>
        <strain evidence="7">SNU_AA5</strain>
        <tissue evidence="7">Soma without cirri and trophi</tissue>
    </source>
</reference>
<dbReference type="GO" id="GO:0005634">
    <property type="term" value="C:nucleus"/>
    <property type="evidence" value="ECO:0007669"/>
    <property type="project" value="UniProtKB-SubCell"/>
</dbReference>
<comment type="subcellular location">
    <subcellularLocation>
        <location evidence="1 5">Nucleus</location>
    </subcellularLocation>
</comment>
<evidence type="ECO:0000256" key="2">
    <source>
        <dbReference type="ARBA" id="ARBA00010077"/>
    </source>
</evidence>
<organism evidence="7 8">
    <name type="scientific">Amphibalanus amphitrite</name>
    <name type="common">Striped barnacle</name>
    <name type="synonym">Balanus amphitrite</name>
    <dbReference type="NCBI Taxonomy" id="1232801"/>
    <lineage>
        <taxon>Eukaryota</taxon>
        <taxon>Metazoa</taxon>
        <taxon>Ecdysozoa</taxon>
        <taxon>Arthropoda</taxon>
        <taxon>Crustacea</taxon>
        <taxon>Multicrustacea</taxon>
        <taxon>Cirripedia</taxon>
        <taxon>Thoracica</taxon>
        <taxon>Thoracicalcarea</taxon>
        <taxon>Balanomorpha</taxon>
        <taxon>Balanoidea</taxon>
        <taxon>Balanidae</taxon>
        <taxon>Amphibalaninae</taxon>
        <taxon>Amphibalanus</taxon>
    </lineage>
</organism>
<evidence type="ECO:0000256" key="5">
    <source>
        <dbReference type="RuleBase" id="RU364132"/>
    </source>
</evidence>
<dbReference type="GO" id="GO:0042254">
    <property type="term" value="P:ribosome biogenesis"/>
    <property type="evidence" value="ECO:0007669"/>
    <property type="project" value="UniProtKB-KW"/>
</dbReference>
<comment type="caution">
    <text evidence="7">The sequence shown here is derived from an EMBL/GenBank/DDBJ whole genome shotgun (WGS) entry which is preliminary data.</text>
</comment>
<evidence type="ECO:0000313" key="7">
    <source>
        <dbReference type="EMBL" id="KAF0291518.1"/>
    </source>
</evidence>
<evidence type="ECO:0000256" key="6">
    <source>
        <dbReference type="SAM" id="MobiDB-lite"/>
    </source>
</evidence>
<dbReference type="InterPro" id="IPR007023">
    <property type="entry name" value="Ribosom_reg"/>
</dbReference>
<dbReference type="AlphaFoldDB" id="A0A6A4VML3"/>
<feature type="region of interest" description="Disordered" evidence="6">
    <location>
        <begin position="222"/>
        <end position="341"/>
    </location>
</feature>
<feature type="compositionally biased region" description="Basic residues" evidence="6">
    <location>
        <begin position="325"/>
        <end position="341"/>
    </location>
</feature>
<keyword evidence="3 5" id="KW-0690">Ribosome biogenesis</keyword>
<comment type="function">
    <text evidence="5">Involved in ribosomal large subunit assembly.</text>
</comment>
<feature type="compositionally biased region" description="Basic and acidic residues" evidence="6">
    <location>
        <begin position="272"/>
        <end position="306"/>
    </location>
</feature>
<evidence type="ECO:0000256" key="4">
    <source>
        <dbReference type="ARBA" id="ARBA00023242"/>
    </source>
</evidence>
<protein>
    <recommendedName>
        <fullName evidence="5">Ribosome biogenesis regulatory protein</fullName>
    </recommendedName>
</protein>
<dbReference type="OrthoDB" id="28455at2759"/>
<dbReference type="Pfam" id="PF04939">
    <property type="entry name" value="RRS1"/>
    <property type="match status" value="1"/>
</dbReference>
<keyword evidence="4 5" id="KW-0539">Nucleus</keyword>
<proteinExistence type="inferred from homology"/>
<keyword evidence="8" id="KW-1185">Reference proteome</keyword>
<sequence length="341" mass="38494">MDRALAVLSQIEEDAKKVKPTDVEKEVDLEYDIGLLLASDPNPLDHDALHADRDGYLQRLARDNCQLLFNRLYQLPTQTKDDVTTVNLPAAQLRIPREKPAPKPKPLTKWEEYAKAKGISRNKKGKKIWDTELKRWVPRYGAKKAQADREKNWVMEVPANVDPNTDMFAKAAEKKRERVAKNELQRLRNVKRNMKVPTVGVTPKDVAKSSTSELTEAAALARRSTASLGKFSQRLPRDAPTKERGKRRQFAPAVGDTRGEVRGQLELLQNLGRKEKGAVVDTEKAANRLIHQEQRERAASKEDKPKKGGKKRWIPNTKKGEKQKKAIAKKAGKGRKGAKGR</sequence>
<name>A0A6A4VML3_AMPAM</name>
<accession>A0A6A4VML3</accession>
<evidence type="ECO:0000313" key="8">
    <source>
        <dbReference type="Proteomes" id="UP000440578"/>
    </source>
</evidence>
<comment type="similarity">
    <text evidence="2 5">Belongs to the RRS1 family.</text>
</comment>
<evidence type="ECO:0000256" key="1">
    <source>
        <dbReference type="ARBA" id="ARBA00004123"/>
    </source>
</evidence>
<evidence type="ECO:0000256" key="3">
    <source>
        <dbReference type="ARBA" id="ARBA00022517"/>
    </source>
</evidence>